<gene>
    <name evidence="2" type="ORF">Sjap_015095</name>
</gene>
<comment type="caution">
    <text evidence="2">The sequence shown here is derived from an EMBL/GenBank/DDBJ whole genome shotgun (WGS) entry which is preliminary data.</text>
</comment>
<feature type="compositionally biased region" description="Polar residues" evidence="1">
    <location>
        <begin position="32"/>
        <end position="41"/>
    </location>
</feature>
<evidence type="ECO:0000313" key="2">
    <source>
        <dbReference type="EMBL" id="KAK9116148.1"/>
    </source>
</evidence>
<dbReference type="AlphaFoldDB" id="A0AAP0IJJ9"/>
<organism evidence="2 3">
    <name type="scientific">Stephania japonica</name>
    <dbReference type="NCBI Taxonomy" id="461633"/>
    <lineage>
        <taxon>Eukaryota</taxon>
        <taxon>Viridiplantae</taxon>
        <taxon>Streptophyta</taxon>
        <taxon>Embryophyta</taxon>
        <taxon>Tracheophyta</taxon>
        <taxon>Spermatophyta</taxon>
        <taxon>Magnoliopsida</taxon>
        <taxon>Ranunculales</taxon>
        <taxon>Menispermaceae</taxon>
        <taxon>Menispermoideae</taxon>
        <taxon>Cissampelideae</taxon>
        <taxon>Stephania</taxon>
    </lineage>
</organism>
<name>A0AAP0IJJ9_9MAGN</name>
<evidence type="ECO:0000256" key="1">
    <source>
        <dbReference type="SAM" id="MobiDB-lite"/>
    </source>
</evidence>
<accession>A0AAP0IJJ9</accession>
<proteinExistence type="predicted"/>
<feature type="region of interest" description="Disordered" evidence="1">
    <location>
        <begin position="1"/>
        <end position="50"/>
    </location>
</feature>
<dbReference type="EMBL" id="JBBNAE010000006">
    <property type="protein sequence ID" value="KAK9116148.1"/>
    <property type="molecule type" value="Genomic_DNA"/>
</dbReference>
<reference evidence="2 3" key="1">
    <citation type="submission" date="2024-01" db="EMBL/GenBank/DDBJ databases">
        <title>Genome assemblies of Stephania.</title>
        <authorList>
            <person name="Yang L."/>
        </authorList>
    </citation>
    <scope>NUCLEOTIDE SEQUENCE [LARGE SCALE GENOMIC DNA]</scope>
    <source>
        <strain evidence="2">QJT</strain>
        <tissue evidence="2">Leaf</tissue>
    </source>
</reference>
<protein>
    <submittedName>
        <fullName evidence="2">Uncharacterized protein</fullName>
    </submittedName>
</protein>
<sequence>MWSTSFWGGVLVQPPPPPPQAPLAAPAKEPQHNNTSTQSKSIPIDAPPLPLDARLHKRMHDNEYHCKNMKKTK</sequence>
<keyword evidence="3" id="KW-1185">Reference proteome</keyword>
<evidence type="ECO:0000313" key="3">
    <source>
        <dbReference type="Proteomes" id="UP001417504"/>
    </source>
</evidence>
<dbReference type="Proteomes" id="UP001417504">
    <property type="component" value="Unassembled WGS sequence"/>
</dbReference>